<evidence type="ECO:0000313" key="3">
    <source>
        <dbReference type="Proteomes" id="UP000324252"/>
    </source>
</evidence>
<dbReference type="AlphaFoldDB" id="A0A1H0CGD2"/>
<keyword evidence="1" id="KW-0472">Membrane</keyword>
<evidence type="ECO:0000256" key="1">
    <source>
        <dbReference type="SAM" id="Phobius"/>
    </source>
</evidence>
<evidence type="ECO:0000313" key="2">
    <source>
        <dbReference type="EMBL" id="SHJ44824.1"/>
    </source>
</evidence>
<keyword evidence="1" id="KW-0812">Transmembrane</keyword>
<dbReference type="InterPro" id="IPR017581">
    <property type="entry name" value="AtpR-like"/>
</dbReference>
<feature type="transmembrane region" description="Helical" evidence="1">
    <location>
        <begin position="6"/>
        <end position="31"/>
    </location>
</feature>
<sequence>MIVLDWTLLVPGLLAGAAAAGLFLAGLAAGIRLALRRARPSPVLFLSAALRIAAVLGLGWWIAGLGAQALAGFALGFVLMRTLVLAVMRPAGARRAPSCN</sequence>
<name>A0A1H0CGD2_9RHOB</name>
<feature type="transmembrane region" description="Helical" evidence="1">
    <location>
        <begin position="43"/>
        <end position="63"/>
    </location>
</feature>
<organism evidence="2 3">
    <name type="scientific">Lutimaribacter pacificus</name>
    <dbReference type="NCBI Taxonomy" id="391948"/>
    <lineage>
        <taxon>Bacteria</taxon>
        <taxon>Pseudomonadati</taxon>
        <taxon>Pseudomonadota</taxon>
        <taxon>Alphaproteobacteria</taxon>
        <taxon>Rhodobacterales</taxon>
        <taxon>Roseobacteraceae</taxon>
        <taxon>Lutimaribacter</taxon>
    </lineage>
</organism>
<dbReference type="Pfam" id="PF12966">
    <property type="entry name" value="AtpR"/>
    <property type="match status" value="1"/>
</dbReference>
<proteinExistence type="predicted"/>
<protein>
    <submittedName>
        <fullName evidence="2">N-ATPase, AtpR subunit</fullName>
    </submittedName>
</protein>
<accession>A0A1H0CGD2</accession>
<dbReference type="RefSeq" id="WP_149786803.1">
    <property type="nucleotide sequence ID" value="NZ_FNIO01000001.1"/>
</dbReference>
<reference evidence="2 3" key="1">
    <citation type="submission" date="2016-11" db="EMBL/GenBank/DDBJ databases">
        <authorList>
            <person name="Varghese N."/>
            <person name="Submissions S."/>
        </authorList>
    </citation>
    <scope>NUCLEOTIDE SEQUENCE [LARGE SCALE GENOMIC DNA]</scope>
    <source>
        <strain evidence="2 3">DSM 29620</strain>
    </source>
</reference>
<dbReference type="EMBL" id="FQZZ01000001">
    <property type="protein sequence ID" value="SHJ44824.1"/>
    <property type="molecule type" value="Genomic_DNA"/>
</dbReference>
<gene>
    <name evidence="2" type="ORF">SAMN05444142_101287</name>
</gene>
<keyword evidence="1" id="KW-1133">Transmembrane helix</keyword>
<dbReference type="Proteomes" id="UP000324252">
    <property type="component" value="Unassembled WGS sequence"/>
</dbReference>
<feature type="transmembrane region" description="Helical" evidence="1">
    <location>
        <begin position="69"/>
        <end position="88"/>
    </location>
</feature>
<keyword evidence="3" id="KW-1185">Reference proteome</keyword>